<accession>A0AB33XTK4</accession>
<evidence type="ECO:0000313" key="3">
    <source>
        <dbReference type="Proteomes" id="UP000009352"/>
    </source>
</evidence>
<dbReference type="Proteomes" id="UP000009352">
    <property type="component" value="Unassembled WGS sequence"/>
</dbReference>
<comment type="caution">
    <text evidence="2">The sequence shown here is derived from an EMBL/GenBank/DDBJ whole genome shotgun (WGS) entry which is preliminary data.</text>
</comment>
<keyword evidence="1" id="KW-0175">Coiled coil</keyword>
<dbReference type="SUPFAM" id="SSF158560">
    <property type="entry name" value="BH3980-like"/>
    <property type="match status" value="1"/>
</dbReference>
<organism evidence="2 3">
    <name type="scientific">Lacticaseibacillus rhamnosus LRHMDP3</name>
    <dbReference type="NCBI Taxonomy" id="1203259"/>
    <lineage>
        <taxon>Bacteria</taxon>
        <taxon>Bacillati</taxon>
        <taxon>Bacillota</taxon>
        <taxon>Bacilli</taxon>
        <taxon>Lactobacillales</taxon>
        <taxon>Lactobacillaceae</taxon>
        <taxon>Lacticaseibacillus</taxon>
    </lineage>
</organism>
<name>A0AB33XTK4_LACRH</name>
<sequence length="59" mass="7179">MKKRAQAVKKMIAENNELREQLTKENRDYYENLLIYLRGNSFLRDDYQVEENLLTILQD</sequence>
<reference evidence="2 3" key="1">
    <citation type="journal article" date="2013" name="Genome Announc.">
        <title>Draft Genome Sequence of Staphylococcus simulans UMC-CNS-990, Isolated from a Case of Chronic Bovine Mastitis.</title>
        <authorList>
            <person name="Calcutt M.J."/>
            <person name="Foecking M.F."/>
            <person name="Hsieh H.Y."/>
            <person name="Perry J."/>
            <person name="Stewart G.C."/>
            <person name="Middleton J.R."/>
        </authorList>
    </citation>
    <scope>NUCLEOTIDE SEQUENCE [LARGE SCALE GENOMIC DNA]</scope>
    <source>
        <strain evidence="2 3">LRHMDP3</strain>
    </source>
</reference>
<gene>
    <name evidence="2" type="ORF">LRHMDP3_1973</name>
</gene>
<protein>
    <submittedName>
        <fullName evidence="2">Uncharacterized protein</fullName>
    </submittedName>
</protein>
<dbReference type="AlphaFoldDB" id="A0AB33XTK4"/>
<evidence type="ECO:0000313" key="2">
    <source>
        <dbReference type="EMBL" id="EKS50149.1"/>
    </source>
</evidence>
<proteinExistence type="predicted"/>
<dbReference type="EMBL" id="AMQX01000010">
    <property type="protein sequence ID" value="EKS50149.1"/>
    <property type="molecule type" value="Genomic_DNA"/>
</dbReference>
<evidence type="ECO:0000256" key="1">
    <source>
        <dbReference type="SAM" id="Coils"/>
    </source>
</evidence>
<dbReference type="RefSeq" id="WP_005717121.1">
    <property type="nucleotide sequence ID" value="NZ_AMQX01000010.1"/>
</dbReference>
<feature type="coiled-coil region" evidence="1">
    <location>
        <begin position="1"/>
        <end position="32"/>
    </location>
</feature>